<comment type="similarity">
    <text evidence="1">Belongs to the flavoredoxin family.</text>
</comment>
<dbReference type="InterPro" id="IPR012349">
    <property type="entry name" value="Split_barrel_FMN-bd"/>
</dbReference>
<dbReference type="PANTHER" id="PTHR43567:SF5">
    <property type="entry name" value="HYPOTHETICAL CYTOSOLIC PROTEIN"/>
    <property type="match status" value="1"/>
</dbReference>
<name>A0AAJ1MJM9_9SPIO</name>
<dbReference type="Proteomes" id="UP001221217">
    <property type="component" value="Unassembled WGS sequence"/>
</dbReference>
<comment type="caution">
    <text evidence="3">The sequence shown here is derived from an EMBL/GenBank/DDBJ whole genome shotgun (WGS) entry which is preliminary data.</text>
</comment>
<evidence type="ECO:0000313" key="3">
    <source>
        <dbReference type="EMBL" id="MDC7225931.1"/>
    </source>
</evidence>
<evidence type="ECO:0000256" key="1">
    <source>
        <dbReference type="ARBA" id="ARBA00038054"/>
    </source>
</evidence>
<dbReference type="AlphaFoldDB" id="A0AAJ1MJM9"/>
<dbReference type="GO" id="GO:0016646">
    <property type="term" value="F:oxidoreductase activity, acting on the CH-NH group of donors, NAD or NADP as acceptor"/>
    <property type="evidence" value="ECO:0007669"/>
    <property type="project" value="UniProtKB-ARBA"/>
</dbReference>
<dbReference type="SUPFAM" id="SSF50475">
    <property type="entry name" value="FMN-binding split barrel"/>
    <property type="match status" value="1"/>
</dbReference>
<dbReference type="InterPro" id="IPR052174">
    <property type="entry name" value="Flavoredoxin"/>
</dbReference>
<dbReference type="Pfam" id="PF01613">
    <property type="entry name" value="Flavin_Reduct"/>
    <property type="match status" value="1"/>
</dbReference>
<evidence type="ECO:0000259" key="2">
    <source>
        <dbReference type="Pfam" id="PF01613"/>
    </source>
</evidence>
<feature type="domain" description="Flavin reductase like" evidence="2">
    <location>
        <begin position="23"/>
        <end position="177"/>
    </location>
</feature>
<sequence>MNNKIDIYKHMNHIMSQLKTGILITCRLNDRVNSLTVAWGQVGFEWNKLIFTAFIRTGRYTHDMIVNKKEFTVNIPMEDKAGKILGFCGTKSGRDYDKAKELGLTFIESENVDVPGIKELPLTLECKVLYSQLQDKNNIPDDLKTEFYPQDAGSDYHSANRDFHTMFIAEIVGAYIAE</sequence>
<proteinExistence type="inferred from homology"/>
<dbReference type="InterPro" id="IPR002563">
    <property type="entry name" value="Flavin_Rdtase-like_dom"/>
</dbReference>
<gene>
    <name evidence="3" type="ORF">PQJ61_04105</name>
</gene>
<protein>
    <submittedName>
        <fullName evidence="3">Flavin reductase</fullName>
    </submittedName>
</protein>
<dbReference type="Gene3D" id="2.30.110.10">
    <property type="entry name" value="Electron Transport, Fmn-binding Protein, Chain A"/>
    <property type="match status" value="1"/>
</dbReference>
<organism evidence="3 4">
    <name type="scientific">Candidatus Thalassospirochaeta sargassi</name>
    <dbReference type="NCBI Taxonomy" id="3119039"/>
    <lineage>
        <taxon>Bacteria</taxon>
        <taxon>Pseudomonadati</taxon>
        <taxon>Spirochaetota</taxon>
        <taxon>Spirochaetia</taxon>
        <taxon>Spirochaetales</taxon>
        <taxon>Spirochaetaceae</taxon>
        <taxon>Candidatus Thalassospirochaeta</taxon>
    </lineage>
</organism>
<dbReference type="EMBL" id="JAQQAL010000010">
    <property type="protein sequence ID" value="MDC7225931.1"/>
    <property type="molecule type" value="Genomic_DNA"/>
</dbReference>
<reference evidence="3 4" key="1">
    <citation type="submission" date="2022-12" db="EMBL/GenBank/DDBJ databases">
        <title>Metagenome assembled genome from gulf of manar.</title>
        <authorList>
            <person name="Kohli P."/>
            <person name="Pk S."/>
            <person name="Venkata Ramana C."/>
            <person name="Sasikala C."/>
        </authorList>
    </citation>
    <scope>NUCLEOTIDE SEQUENCE [LARGE SCALE GENOMIC DNA]</scope>
    <source>
        <strain evidence="3">JB008</strain>
    </source>
</reference>
<dbReference type="GO" id="GO:0010181">
    <property type="term" value="F:FMN binding"/>
    <property type="evidence" value="ECO:0007669"/>
    <property type="project" value="InterPro"/>
</dbReference>
<dbReference type="PANTHER" id="PTHR43567">
    <property type="entry name" value="FLAVOREDOXIN-RELATED-RELATED"/>
    <property type="match status" value="1"/>
</dbReference>
<evidence type="ECO:0000313" key="4">
    <source>
        <dbReference type="Proteomes" id="UP001221217"/>
    </source>
</evidence>
<accession>A0AAJ1MJM9</accession>